<evidence type="ECO:0000313" key="2">
    <source>
        <dbReference type="EMBL" id="TNJ37201.1"/>
    </source>
</evidence>
<organism evidence="2 3">
    <name type="scientific">Prosthecochloris vibrioformis</name>
    <name type="common">Chlorobium vibrioforme</name>
    <dbReference type="NCBI Taxonomy" id="1098"/>
    <lineage>
        <taxon>Bacteria</taxon>
        <taxon>Pseudomonadati</taxon>
        <taxon>Chlorobiota</taxon>
        <taxon>Chlorobiia</taxon>
        <taxon>Chlorobiales</taxon>
        <taxon>Chlorobiaceae</taxon>
        <taxon>Prosthecochloris</taxon>
    </lineage>
</organism>
<dbReference type="Proteomes" id="UP000309544">
    <property type="component" value="Unassembled WGS sequence"/>
</dbReference>
<reference evidence="2 3" key="1">
    <citation type="submission" date="2019-05" db="EMBL/GenBank/DDBJ databases">
        <title>Draft Whole-Genome sequence of the green sulfur bacterium Prosthecochloris vibrioformis DSM 260.</title>
        <authorList>
            <person name="Meyer T.E."/>
            <person name="Kyndt J.A."/>
        </authorList>
    </citation>
    <scope>NUCLEOTIDE SEQUENCE [LARGE SCALE GENOMIC DNA]</scope>
    <source>
        <strain evidence="2 3">DSM 260</strain>
    </source>
</reference>
<comment type="caution">
    <text evidence="2">The sequence shown here is derived from an EMBL/GenBank/DDBJ whole genome shotgun (WGS) entry which is preliminary data.</text>
</comment>
<dbReference type="AlphaFoldDB" id="A0A5C4S351"/>
<gene>
    <name evidence="2" type="ORF">FGF68_02965</name>
</gene>
<evidence type="ECO:0000256" key="1">
    <source>
        <dbReference type="SAM" id="MobiDB-lite"/>
    </source>
</evidence>
<name>A0A5C4S351_PROVB</name>
<dbReference type="RefSeq" id="WP_139626233.1">
    <property type="nucleotide sequence ID" value="NZ_VDCI01000002.1"/>
</dbReference>
<protein>
    <recommendedName>
        <fullName evidence="4">DUF4905 domain-containing protein</fullName>
    </recommendedName>
</protein>
<evidence type="ECO:0008006" key="4">
    <source>
        <dbReference type="Google" id="ProtNLM"/>
    </source>
</evidence>
<evidence type="ECO:0000313" key="3">
    <source>
        <dbReference type="Proteomes" id="UP000309544"/>
    </source>
</evidence>
<proteinExistence type="predicted"/>
<dbReference type="EMBL" id="VDCI01000002">
    <property type="protein sequence ID" value="TNJ37201.1"/>
    <property type="molecule type" value="Genomic_DNA"/>
</dbReference>
<keyword evidence="3" id="KW-1185">Reference proteome</keyword>
<feature type="region of interest" description="Disordered" evidence="1">
    <location>
        <begin position="171"/>
        <end position="199"/>
    </location>
</feature>
<accession>A0A5C4S351</accession>
<sequence>MKNHAVCQLHPLLLHMAEDGSVIWKIMFIGQDMLVGEERSLSDGRVSFFVISTGEARSLLKGYVPGEWEGSDLSLAGLESTSDTLFYLHAHHAEGPEHRGIWAIDPLQGGKVAWKQPGMSFVANLGSSLLGYTRSSFAGFPERQYHLLDASNGMLLKSFSSEEEVLVQSLRSKAPAEEQRQGVQLPELTGSEGGQGGVERLQHDGVTVSVTHSVTAGHRFSADLELECGDGRRHVGRIASDVSSPYLNYFLLKGVSVYYIKERKELIGVNCSCSPNRGTA</sequence>